<dbReference type="PANTHER" id="PTHR10642">
    <property type="entry name" value="RIBONUCLEASE H1"/>
    <property type="match status" value="1"/>
</dbReference>
<dbReference type="NCBIfam" id="NF001236">
    <property type="entry name" value="PRK00203.1"/>
    <property type="match status" value="1"/>
</dbReference>
<keyword evidence="8" id="KW-0963">Cytoplasm</keyword>
<dbReference type="CDD" id="cd09278">
    <property type="entry name" value="RNase_HI_prokaryote_like"/>
    <property type="match status" value="1"/>
</dbReference>
<evidence type="ECO:0000313" key="11">
    <source>
        <dbReference type="Proteomes" id="UP000886841"/>
    </source>
</evidence>
<keyword evidence="3 8" id="KW-0540">Nuclease</keyword>
<feature type="binding site" evidence="8">
    <location>
        <position position="11"/>
    </location>
    <ligand>
        <name>Mg(2+)</name>
        <dbReference type="ChEBI" id="CHEBI:18420"/>
        <label>1</label>
    </ligand>
</feature>
<dbReference type="GO" id="GO:0043137">
    <property type="term" value="P:DNA replication, removal of RNA primer"/>
    <property type="evidence" value="ECO:0007669"/>
    <property type="project" value="TreeGrafter"/>
</dbReference>
<dbReference type="Proteomes" id="UP000886841">
    <property type="component" value="Unassembled WGS sequence"/>
</dbReference>
<dbReference type="GO" id="GO:0004523">
    <property type="term" value="F:RNA-DNA hybrid ribonuclease activity"/>
    <property type="evidence" value="ECO:0007669"/>
    <property type="project" value="UniProtKB-UniRule"/>
</dbReference>
<dbReference type="InterPro" id="IPR050092">
    <property type="entry name" value="RNase_H"/>
</dbReference>
<keyword evidence="6 8" id="KW-0378">Hydrolase</keyword>
<protein>
    <recommendedName>
        <fullName evidence="2 8">Ribonuclease H</fullName>
        <shortName evidence="8">RNase H</shortName>
        <ecNumber evidence="2 8">3.1.26.4</ecNumber>
    </recommendedName>
</protein>
<dbReference type="GO" id="GO:0003676">
    <property type="term" value="F:nucleic acid binding"/>
    <property type="evidence" value="ECO:0007669"/>
    <property type="project" value="InterPro"/>
</dbReference>
<proteinExistence type="inferred from homology"/>
<dbReference type="GO" id="GO:0000287">
    <property type="term" value="F:magnesium ion binding"/>
    <property type="evidence" value="ECO:0007669"/>
    <property type="project" value="UniProtKB-UniRule"/>
</dbReference>
<feature type="domain" description="RNase H type-1" evidence="9">
    <location>
        <begin position="2"/>
        <end position="150"/>
    </location>
</feature>
<comment type="similarity">
    <text evidence="8">Belongs to the RNase H family.</text>
</comment>
<evidence type="ECO:0000256" key="1">
    <source>
        <dbReference type="ARBA" id="ARBA00000077"/>
    </source>
</evidence>
<dbReference type="Pfam" id="PF00075">
    <property type="entry name" value="RNase_H"/>
    <property type="match status" value="1"/>
</dbReference>
<evidence type="ECO:0000256" key="2">
    <source>
        <dbReference type="ARBA" id="ARBA00012180"/>
    </source>
</evidence>
<dbReference type="EC" id="3.1.26.4" evidence="2 8"/>
<comment type="function">
    <text evidence="8">Endonuclease that specifically degrades the RNA of RNA-DNA hybrids.</text>
</comment>
<dbReference type="PANTHER" id="PTHR10642:SF26">
    <property type="entry name" value="RIBONUCLEASE H1"/>
    <property type="match status" value="1"/>
</dbReference>
<comment type="caution">
    <text evidence="10">The sequence shown here is derived from an EMBL/GenBank/DDBJ whole genome shotgun (WGS) entry which is preliminary data.</text>
</comment>
<evidence type="ECO:0000256" key="4">
    <source>
        <dbReference type="ARBA" id="ARBA00022723"/>
    </source>
</evidence>
<evidence type="ECO:0000256" key="8">
    <source>
        <dbReference type="HAMAP-Rule" id="MF_00042"/>
    </source>
</evidence>
<reference evidence="10" key="1">
    <citation type="submission" date="2020-10" db="EMBL/GenBank/DDBJ databases">
        <authorList>
            <person name="Gilroy R."/>
        </authorList>
    </citation>
    <scope>NUCLEOTIDE SEQUENCE</scope>
    <source>
        <strain evidence="10">ChiSxjej1B13-7041</strain>
    </source>
</reference>
<organism evidence="10 11">
    <name type="scientific">Candidatus Egerieimonas intestinavium</name>
    <dbReference type="NCBI Taxonomy" id="2840777"/>
    <lineage>
        <taxon>Bacteria</taxon>
        <taxon>Bacillati</taxon>
        <taxon>Bacillota</taxon>
        <taxon>Clostridia</taxon>
        <taxon>Lachnospirales</taxon>
        <taxon>Lachnospiraceae</taxon>
        <taxon>Lachnospiraceae incertae sedis</taxon>
        <taxon>Candidatus Egerieimonas</taxon>
    </lineage>
</organism>
<gene>
    <name evidence="8 10" type="primary">rnhA</name>
    <name evidence="10" type="ORF">IAB98_06220</name>
</gene>
<comment type="cofactor">
    <cofactor evidence="8">
        <name>Mg(2+)</name>
        <dbReference type="ChEBI" id="CHEBI:18420"/>
    </cofactor>
    <text evidence="8">Binds 1 Mg(2+) ion per subunit. May bind a second metal ion at a regulatory site, or after substrate binding.</text>
</comment>
<evidence type="ECO:0000256" key="5">
    <source>
        <dbReference type="ARBA" id="ARBA00022759"/>
    </source>
</evidence>
<feature type="binding site" evidence="8">
    <location>
        <position position="56"/>
    </location>
    <ligand>
        <name>Mg(2+)</name>
        <dbReference type="ChEBI" id="CHEBI:18420"/>
        <label>1</label>
    </ligand>
</feature>
<keyword evidence="5 8" id="KW-0255">Endonuclease</keyword>
<dbReference type="AlphaFoldDB" id="A0A9D1JFZ5"/>
<dbReference type="GO" id="GO:0005737">
    <property type="term" value="C:cytoplasm"/>
    <property type="evidence" value="ECO:0007669"/>
    <property type="project" value="UniProtKB-SubCell"/>
</dbReference>
<feature type="binding site" evidence="8">
    <location>
        <position position="142"/>
    </location>
    <ligand>
        <name>Mg(2+)</name>
        <dbReference type="ChEBI" id="CHEBI:18420"/>
        <label>2</label>
    </ligand>
</feature>
<reference evidence="10" key="2">
    <citation type="journal article" date="2021" name="PeerJ">
        <title>Extensive microbial diversity within the chicken gut microbiome revealed by metagenomics and culture.</title>
        <authorList>
            <person name="Gilroy R."/>
            <person name="Ravi A."/>
            <person name="Getino M."/>
            <person name="Pursley I."/>
            <person name="Horton D.L."/>
            <person name="Alikhan N.F."/>
            <person name="Baker D."/>
            <person name="Gharbi K."/>
            <person name="Hall N."/>
            <person name="Watson M."/>
            <person name="Adriaenssens E.M."/>
            <person name="Foster-Nyarko E."/>
            <person name="Jarju S."/>
            <person name="Secka A."/>
            <person name="Antonio M."/>
            <person name="Oren A."/>
            <person name="Chaudhuri R.R."/>
            <person name="La Ragione R."/>
            <person name="Hildebrand F."/>
            <person name="Pallen M.J."/>
        </authorList>
    </citation>
    <scope>NUCLEOTIDE SEQUENCE</scope>
    <source>
        <strain evidence="10">ChiSxjej1B13-7041</strain>
    </source>
</reference>
<evidence type="ECO:0000313" key="10">
    <source>
        <dbReference type="EMBL" id="HIR92996.1"/>
    </source>
</evidence>
<feature type="binding site" evidence="8">
    <location>
        <position position="78"/>
    </location>
    <ligand>
        <name>Mg(2+)</name>
        <dbReference type="ChEBI" id="CHEBI:18420"/>
        <label>1</label>
    </ligand>
</feature>
<dbReference type="PROSITE" id="PS50879">
    <property type="entry name" value="RNASE_H_1"/>
    <property type="match status" value="1"/>
</dbReference>
<dbReference type="EMBL" id="DVHU01000059">
    <property type="protein sequence ID" value="HIR92996.1"/>
    <property type="molecule type" value="Genomic_DNA"/>
</dbReference>
<dbReference type="InterPro" id="IPR022892">
    <property type="entry name" value="RNaseHI"/>
</dbReference>
<feature type="binding site" evidence="8">
    <location>
        <position position="11"/>
    </location>
    <ligand>
        <name>Mg(2+)</name>
        <dbReference type="ChEBI" id="CHEBI:18420"/>
        <label>2</label>
    </ligand>
</feature>
<dbReference type="InterPro" id="IPR002156">
    <property type="entry name" value="RNaseH_domain"/>
</dbReference>
<evidence type="ECO:0000256" key="6">
    <source>
        <dbReference type="ARBA" id="ARBA00022801"/>
    </source>
</evidence>
<comment type="catalytic activity">
    <reaction evidence="1 8">
        <text>Endonucleolytic cleavage to 5'-phosphomonoester.</text>
        <dbReference type="EC" id="3.1.26.4"/>
    </reaction>
</comment>
<accession>A0A9D1JFZ5</accession>
<evidence type="ECO:0000256" key="3">
    <source>
        <dbReference type="ARBA" id="ARBA00022722"/>
    </source>
</evidence>
<comment type="subunit">
    <text evidence="8">Monomer.</text>
</comment>
<evidence type="ECO:0000259" key="9">
    <source>
        <dbReference type="PROSITE" id="PS50879"/>
    </source>
</evidence>
<sequence>MVNEKTLVYTDGACPGDPGPGRGGYGIIIRYSDEEGNVHEQECSQGYERTTHNRMELRAVIKALEMLEGSCEVELYSDSKYVVDNANNYLETWIKRGWKKADNKPVENTDLWKRFVEVKSLHSVSLNWVKGHNKNPLNERCDKLAVEAANGGNLIVDEGYIE</sequence>
<evidence type="ECO:0000256" key="7">
    <source>
        <dbReference type="ARBA" id="ARBA00022842"/>
    </source>
</evidence>
<keyword evidence="7 8" id="KW-0460">Magnesium</keyword>
<keyword evidence="4 8" id="KW-0479">Metal-binding</keyword>
<dbReference type="HAMAP" id="MF_00042">
    <property type="entry name" value="RNase_H"/>
    <property type="match status" value="1"/>
</dbReference>
<name>A0A9D1JFZ5_9FIRM</name>
<comment type="subcellular location">
    <subcellularLocation>
        <location evidence="8">Cytoplasm</location>
    </subcellularLocation>
</comment>